<dbReference type="SMART" id="SM00320">
    <property type="entry name" value="WD40"/>
    <property type="match status" value="6"/>
</dbReference>
<dbReference type="InterPro" id="IPR015943">
    <property type="entry name" value="WD40/YVTN_repeat-like_dom_sf"/>
</dbReference>
<comment type="caution">
    <text evidence="3">The sequence shown here is derived from an EMBL/GenBank/DDBJ whole genome shotgun (WGS) entry which is preliminary data.</text>
</comment>
<name>A0AA86P4G4_9EUKA</name>
<feature type="repeat" description="WD" evidence="2">
    <location>
        <begin position="416"/>
        <end position="448"/>
    </location>
</feature>
<gene>
    <name evidence="3" type="ORF">HINF_LOCUS19266</name>
    <name evidence="4" type="ORF">HINF_LOCUS37813</name>
</gene>
<organism evidence="3">
    <name type="scientific">Hexamita inflata</name>
    <dbReference type="NCBI Taxonomy" id="28002"/>
    <lineage>
        <taxon>Eukaryota</taxon>
        <taxon>Metamonada</taxon>
        <taxon>Diplomonadida</taxon>
        <taxon>Hexamitidae</taxon>
        <taxon>Hexamitinae</taxon>
        <taxon>Hexamita</taxon>
    </lineage>
</organism>
<dbReference type="Proteomes" id="UP001642409">
    <property type="component" value="Unassembled WGS sequence"/>
</dbReference>
<dbReference type="EMBL" id="CATOUU010000495">
    <property type="protein sequence ID" value="CAI9931621.1"/>
    <property type="molecule type" value="Genomic_DNA"/>
</dbReference>
<evidence type="ECO:0000256" key="1">
    <source>
        <dbReference type="ARBA" id="ARBA00022737"/>
    </source>
</evidence>
<dbReference type="PANTHER" id="PTHR44324">
    <property type="entry name" value="WD40 REPEAT DOMAIN 95"/>
    <property type="match status" value="1"/>
</dbReference>
<dbReference type="EMBL" id="CAXDID020000142">
    <property type="protein sequence ID" value="CAL6039351.1"/>
    <property type="molecule type" value="Genomic_DNA"/>
</dbReference>
<proteinExistence type="predicted"/>
<reference evidence="3" key="1">
    <citation type="submission" date="2023-06" db="EMBL/GenBank/DDBJ databases">
        <authorList>
            <person name="Kurt Z."/>
        </authorList>
    </citation>
    <scope>NUCLEOTIDE SEQUENCE</scope>
</reference>
<dbReference type="PROSITE" id="PS50294">
    <property type="entry name" value="WD_REPEATS_REGION"/>
    <property type="match status" value="1"/>
</dbReference>
<dbReference type="Pfam" id="PF00400">
    <property type="entry name" value="WD40"/>
    <property type="match status" value="1"/>
</dbReference>
<dbReference type="PANTHER" id="PTHR44324:SF4">
    <property type="entry name" value="WD40 REPEAT DOMAIN 95"/>
    <property type="match status" value="1"/>
</dbReference>
<evidence type="ECO:0000313" key="3">
    <source>
        <dbReference type="EMBL" id="CAI9931621.1"/>
    </source>
</evidence>
<dbReference type="InterPro" id="IPR001680">
    <property type="entry name" value="WD40_rpt"/>
</dbReference>
<accession>A0AA86P4G4</accession>
<sequence>MEVWQRYFKHAALGSSSAFQKTFHNLTNDQLIQLRDKLESLFEKYAQPHEFAAAVALSNLIQKQTNGKSQLSPDRFMKLMTELSTSDISQNASLQIKIKQLLAIYLEIDFFNKQQLDWSQFSHAVQSCSGNLSQSALTLYHPHQSFHQLISSKVQEPIYSAYYCHEADQFAFCCKDFKVHLIGTAGQPGLTLSSHQSLPLFCCSFRPPVPELQGHSMRQLTGGYNYLTSGADRKLFIYNQSGTLISSLATENVHCTATVLDQVLYKNLIIQPAVFTGDDSGCVSFLRFDGESTTNPLDNSKNYETLGENELVDVNVEEFVDEVSTDEKNQVKTEDPLKRYEQFKKQSELVQKTMQASQVCKLSPGFTWSVPAHKGAVSCIMGAHMGNSDSYLIVSGGTDGSMYSYDIHTGKVACSYEKHTGAVSGIAWLHQRGLLISVGKDRQLNIWSPGSQEIHGQVLQPVASLPLSDQPYIGVFSSPHKQEFLTVDSSGTVKQWDVRRLECVCQIVGNSQRNGKAVFAAFDHANGAVAVASNVCGLVKPQNSNQQLQVSQSAIQQFSATLLQPGFAIATNNTVQIWDLLRGKQMNISSACFALSKQKTNLGSLTGFIDNSDNVNTPKPDQFSSDKTGQVLLDPNLDLPEPVIEEQPQGQIIIEKEATALCLSPNAQLYGIATDDGRVGLYQVQSGTLYLEIQAKQVKDTKYEHVYKEMNHAKKIQDQIQKQLKYSTEDTQTQKNRYIKQNFGICTNIFFGPSPMTIWVCYRQSAIVNSFTIENNTLNLCGKYQYKQPWTGAQFLFNLNQCVIYSPQELNIVEKDGSVLCKIQFGVQTIKQVVTQEDILLVLTQSDQEGIIYVIDAFTTQLICSCCIPELQNLQNFAFSLQQNKLLMLDETQSLQCFEIQALDETIKYYQDNFVITNPSNIDLRVSLSITGENYAATYTTRRQYVSALEVQQEFRSRIPNYEQIQKKVTQNTIKYPIQLQYTQVTKYNKVNELNLQEMCLMKVYYVQTAQLFTVTTALGHILVISAKTGEFITLLSQAGWKSKTEIHDLINEARPSKYLDGIIKNQIEAETQTMNLIQNVCYQVVNGDSDQKLKQNSRERENSAQLAKQCKKEVLEYNQKHKEIDRSKSRVDISKAAEFIKNMTEDTERMYRAMSQTSSPLRKLPQITKKNARDILAQALVDSTQTMIKTKEKTLSPVRKQTVVFKQENHSEEDHYKKRYQLPSILTMSPQDITKNYKKDKIIVGKGTKEPSKIVWDLK</sequence>
<dbReference type="Gene3D" id="2.130.10.10">
    <property type="entry name" value="YVTN repeat-like/Quinoprotein amine dehydrogenase"/>
    <property type="match status" value="2"/>
</dbReference>
<dbReference type="InterPro" id="IPR051242">
    <property type="entry name" value="WD-EF-hand_domain"/>
</dbReference>
<dbReference type="PROSITE" id="PS50082">
    <property type="entry name" value="WD_REPEATS_2"/>
    <property type="match status" value="1"/>
</dbReference>
<dbReference type="InterPro" id="IPR036322">
    <property type="entry name" value="WD40_repeat_dom_sf"/>
</dbReference>
<evidence type="ECO:0000313" key="5">
    <source>
        <dbReference type="Proteomes" id="UP001642409"/>
    </source>
</evidence>
<keyword evidence="5" id="KW-1185">Reference proteome</keyword>
<keyword evidence="2" id="KW-0853">WD repeat</keyword>
<reference evidence="4 5" key="2">
    <citation type="submission" date="2024-07" db="EMBL/GenBank/DDBJ databases">
        <authorList>
            <person name="Akdeniz Z."/>
        </authorList>
    </citation>
    <scope>NUCLEOTIDE SEQUENCE [LARGE SCALE GENOMIC DNA]</scope>
</reference>
<dbReference type="AlphaFoldDB" id="A0AA86P4G4"/>
<evidence type="ECO:0000313" key="4">
    <source>
        <dbReference type="EMBL" id="CAL6039351.1"/>
    </source>
</evidence>
<protein>
    <submittedName>
        <fullName evidence="3">Uncharacterized protein</fullName>
    </submittedName>
</protein>
<evidence type="ECO:0000256" key="2">
    <source>
        <dbReference type="PROSITE-ProRule" id="PRU00221"/>
    </source>
</evidence>
<dbReference type="SUPFAM" id="SSF50978">
    <property type="entry name" value="WD40 repeat-like"/>
    <property type="match status" value="1"/>
</dbReference>
<keyword evidence="1" id="KW-0677">Repeat</keyword>